<sequence length="98" mass="11187">MPFSLDTKKEPSKESKPAPNRYANVTIEDTQLGIWRFMVAHEKPRSLKDIKNHVTELSTGYWLTMYRLLADIYSVAPWDVTDSLARTPCKIPSDLSSS</sequence>
<feature type="compositionally biased region" description="Basic and acidic residues" evidence="1">
    <location>
        <begin position="1"/>
        <end position="16"/>
    </location>
</feature>
<evidence type="ECO:0000256" key="1">
    <source>
        <dbReference type="SAM" id="MobiDB-lite"/>
    </source>
</evidence>
<dbReference type="AlphaFoldDB" id="A0A8H5ARZ1"/>
<evidence type="ECO:0000313" key="3">
    <source>
        <dbReference type="Proteomes" id="UP000541558"/>
    </source>
</evidence>
<keyword evidence="3" id="KW-1185">Reference proteome</keyword>
<name>A0A8H5ARZ1_9AGAR</name>
<accession>A0A8H5ARZ1</accession>
<proteinExistence type="predicted"/>
<dbReference type="EMBL" id="JAACJK010000231">
    <property type="protein sequence ID" value="KAF5309786.1"/>
    <property type="molecule type" value="Genomic_DNA"/>
</dbReference>
<feature type="region of interest" description="Disordered" evidence="1">
    <location>
        <begin position="1"/>
        <end position="21"/>
    </location>
</feature>
<reference evidence="2 3" key="1">
    <citation type="journal article" date="2020" name="ISME J.">
        <title>Uncovering the hidden diversity of litter-decomposition mechanisms in mushroom-forming fungi.</title>
        <authorList>
            <person name="Floudas D."/>
            <person name="Bentzer J."/>
            <person name="Ahren D."/>
            <person name="Johansson T."/>
            <person name="Persson P."/>
            <person name="Tunlid A."/>
        </authorList>
    </citation>
    <scope>NUCLEOTIDE SEQUENCE [LARGE SCALE GENOMIC DNA]</scope>
    <source>
        <strain evidence="2 3">CBS 175.51</strain>
    </source>
</reference>
<protein>
    <submittedName>
        <fullName evidence="2">Uncharacterized protein</fullName>
    </submittedName>
</protein>
<comment type="caution">
    <text evidence="2">The sequence shown here is derived from an EMBL/GenBank/DDBJ whole genome shotgun (WGS) entry which is preliminary data.</text>
</comment>
<gene>
    <name evidence="2" type="ORF">D9611_013623</name>
</gene>
<organism evidence="2 3">
    <name type="scientific">Ephemerocybe angulata</name>
    <dbReference type="NCBI Taxonomy" id="980116"/>
    <lineage>
        <taxon>Eukaryota</taxon>
        <taxon>Fungi</taxon>
        <taxon>Dikarya</taxon>
        <taxon>Basidiomycota</taxon>
        <taxon>Agaricomycotina</taxon>
        <taxon>Agaricomycetes</taxon>
        <taxon>Agaricomycetidae</taxon>
        <taxon>Agaricales</taxon>
        <taxon>Agaricineae</taxon>
        <taxon>Psathyrellaceae</taxon>
        <taxon>Ephemerocybe</taxon>
    </lineage>
</organism>
<evidence type="ECO:0000313" key="2">
    <source>
        <dbReference type="EMBL" id="KAF5309786.1"/>
    </source>
</evidence>
<dbReference type="Proteomes" id="UP000541558">
    <property type="component" value="Unassembled WGS sequence"/>
</dbReference>